<dbReference type="InterPro" id="IPR012677">
    <property type="entry name" value="Nucleotide-bd_a/b_plait_sf"/>
</dbReference>
<evidence type="ECO:0000256" key="2">
    <source>
        <dbReference type="PROSITE-ProRule" id="PRU00176"/>
    </source>
</evidence>
<comment type="caution">
    <text evidence="4">The sequence shown here is derived from an EMBL/GenBank/DDBJ whole genome shotgun (WGS) entry which is preliminary data.</text>
</comment>
<accession>A0AAV4UEL3</accession>
<feature type="domain" description="RRM" evidence="3">
    <location>
        <begin position="34"/>
        <end position="123"/>
    </location>
</feature>
<dbReference type="Gene3D" id="3.30.160.20">
    <property type="match status" value="1"/>
</dbReference>
<dbReference type="EMBL" id="BPLQ01011170">
    <property type="protein sequence ID" value="GIY56216.1"/>
    <property type="molecule type" value="Genomic_DNA"/>
</dbReference>
<sequence>MSAGERYHFVQVNGQRIYGPPEEWRGRPPPEKGCEVFIGSVPGDIQPNDLLYVFQQIGPVYQFRFMIDFNGRGRGFSFCTYTNKEDAMKAVMMLNAYEIKPNVRIGVTVSVDNRRIWVGFVPSDKTYQEIFDELMNHTKGVKSIRVMRDPERKDLSVVNVEYKTHGFACQARRNLLSNGVRLFNRRIEVMEWAEIEPDFADEGNGEIILHIRNLPLEWDDHDLANFFCGKGIGVIRKIDRKKDFILVHCFTSENAANIVSKLNETYVAGKMIEVALAKLKNAAPNKLNARDIQMGIPSQNHENHVADPYKMPDFFQNTYIQVLANMCVDKQFDIPQYVTYPTVGPDGSLLYTSKVSIGNFPHWKKKYGSARAFASVMAAQESAARKALDDIKFLSNCNF</sequence>
<dbReference type="PANTHER" id="PTHR21245">
    <property type="entry name" value="HETEROGENEOUS NUCLEAR RIBONUCLEOPROTEIN"/>
    <property type="match status" value="1"/>
</dbReference>
<evidence type="ECO:0000313" key="5">
    <source>
        <dbReference type="Proteomes" id="UP001054837"/>
    </source>
</evidence>
<keyword evidence="1 2" id="KW-0694">RNA-binding</keyword>
<reference evidence="4 5" key="1">
    <citation type="submission" date="2021-06" db="EMBL/GenBank/DDBJ databases">
        <title>Caerostris darwini draft genome.</title>
        <authorList>
            <person name="Kono N."/>
            <person name="Arakawa K."/>
        </authorList>
    </citation>
    <scope>NUCLEOTIDE SEQUENCE [LARGE SCALE GENOMIC DNA]</scope>
</reference>
<dbReference type="SUPFAM" id="SSF54928">
    <property type="entry name" value="RNA-binding domain, RBD"/>
    <property type="match status" value="2"/>
</dbReference>
<organism evidence="4 5">
    <name type="scientific">Caerostris darwini</name>
    <dbReference type="NCBI Taxonomy" id="1538125"/>
    <lineage>
        <taxon>Eukaryota</taxon>
        <taxon>Metazoa</taxon>
        <taxon>Ecdysozoa</taxon>
        <taxon>Arthropoda</taxon>
        <taxon>Chelicerata</taxon>
        <taxon>Arachnida</taxon>
        <taxon>Araneae</taxon>
        <taxon>Araneomorphae</taxon>
        <taxon>Entelegynae</taxon>
        <taxon>Araneoidea</taxon>
        <taxon>Araneidae</taxon>
        <taxon>Caerostris</taxon>
    </lineage>
</organism>
<dbReference type="Pfam" id="PF14709">
    <property type="entry name" value="DND1_DSRM"/>
    <property type="match status" value="1"/>
</dbReference>
<name>A0AAV4UEL3_9ARAC</name>
<proteinExistence type="predicted"/>
<dbReference type="GO" id="GO:0003723">
    <property type="term" value="F:RNA binding"/>
    <property type="evidence" value="ECO:0007669"/>
    <property type="project" value="UniProtKB-UniRule"/>
</dbReference>
<dbReference type="SMART" id="SM00360">
    <property type="entry name" value="RRM"/>
    <property type="match status" value="3"/>
</dbReference>
<evidence type="ECO:0000259" key="3">
    <source>
        <dbReference type="PROSITE" id="PS50102"/>
    </source>
</evidence>
<dbReference type="AlphaFoldDB" id="A0AAV4UEL3"/>
<dbReference type="InterPro" id="IPR035979">
    <property type="entry name" value="RBD_domain_sf"/>
</dbReference>
<evidence type="ECO:0000256" key="1">
    <source>
        <dbReference type="ARBA" id="ARBA00022884"/>
    </source>
</evidence>
<dbReference type="SUPFAM" id="SSF54768">
    <property type="entry name" value="dsRNA-binding domain-like"/>
    <property type="match status" value="1"/>
</dbReference>
<dbReference type="InterPro" id="IPR000504">
    <property type="entry name" value="RRM_dom"/>
</dbReference>
<dbReference type="Proteomes" id="UP001054837">
    <property type="component" value="Unassembled WGS sequence"/>
</dbReference>
<dbReference type="Gene3D" id="3.30.70.330">
    <property type="match status" value="3"/>
</dbReference>
<dbReference type="PROSITE" id="PS50102">
    <property type="entry name" value="RRM"/>
    <property type="match status" value="2"/>
</dbReference>
<keyword evidence="5" id="KW-1185">Reference proteome</keyword>
<evidence type="ECO:0000313" key="4">
    <source>
        <dbReference type="EMBL" id="GIY56216.1"/>
    </source>
</evidence>
<dbReference type="Pfam" id="PF00076">
    <property type="entry name" value="RRM_1"/>
    <property type="match status" value="1"/>
</dbReference>
<gene>
    <name evidence="4" type="primary">Rbm46</name>
    <name evidence="4" type="ORF">CDAR_386711</name>
</gene>
<protein>
    <submittedName>
        <fullName evidence="4">Probable RNA-binding protein 46</fullName>
    </submittedName>
</protein>
<feature type="domain" description="RRM" evidence="3">
    <location>
        <begin position="207"/>
        <end position="279"/>
    </location>
</feature>